<reference evidence="2 3" key="1">
    <citation type="submission" date="2024-06" db="EMBL/GenBank/DDBJ databases">
        <title>Complete genome of Phlyctema vagabunda strain 19-DSS-EL-015.</title>
        <authorList>
            <person name="Fiorenzani C."/>
        </authorList>
    </citation>
    <scope>NUCLEOTIDE SEQUENCE [LARGE SCALE GENOMIC DNA]</scope>
    <source>
        <strain evidence="2 3">19-DSS-EL-015</strain>
    </source>
</reference>
<feature type="compositionally biased region" description="Polar residues" evidence="1">
    <location>
        <begin position="1"/>
        <end position="14"/>
    </location>
</feature>
<feature type="compositionally biased region" description="Basic residues" evidence="1">
    <location>
        <begin position="81"/>
        <end position="93"/>
    </location>
</feature>
<comment type="caution">
    <text evidence="2">The sequence shown here is derived from an EMBL/GenBank/DDBJ whole genome shotgun (WGS) entry which is preliminary data.</text>
</comment>
<feature type="compositionally biased region" description="Polar residues" evidence="1">
    <location>
        <begin position="212"/>
        <end position="228"/>
    </location>
</feature>
<proteinExistence type="predicted"/>
<evidence type="ECO:0000313" key="2">
    <source>
        <dbReference type="EMBL" id="KAL3420322.1"/>
    </source>
</evidence>
<gene>
    <name evidence="2" type="ORF">PVAG01_08821</name>
</gene>
<feature type="compositionally biased region" description="Basic residues" evidence="1">
    <location>
        <begin position="18"/>
        <end position="32"/>
    </location>
</feature>
<dbReference type="Proteomes" id="UP001629113">
    <property type="component" value="Unassembled WGS sequence"/>
</dbReference>
<feature type="compositionally biased region" description="Basic and acidic residues" evidence="1">
    <location>
        <begin position="71"/>
        <end position="80"/>
    </location>
</feature>
<sequence length="466" mass="52611">MDSATAIQQAPGDSSSKKTAKKRRARNARKAKAKEIKQKEGEEQGRGEDVSKSQDVSLAQEEVQAALQQKEPSHVKDKAERAKKKRSSRKQKKLAMQEAELKKIAEEPLDFEDSEQHEASVAPSQHKEDQEEIDEFLADVYDEAESAVQQLAAIGHTAPASAAENLLRIYSKSEPSATLSSGPDPLEAIIEALEGQEEYDCNENDQKMRDASPSSHTSTIELPRQSVTPEVEDDGIVLESSPEPDEYIIRASPTAEDEFPDRLISQSQSGRHILLKTSMGSRIYTKIEDPNKFVIYASPEGPQIYQQAGPEGVEVGEFEDIPDVQAAPGQLPPATVFNADKVAFDKYPDEIQKLLQKGDSSDDMNLKDLKQIIMYRSKLEKGRRRGWKKYIVAATAMYRIGAIKDRYRQEYDKDFERYRKRVQTKIRRDTLEKMKNLINVSAGVDRLDRVIRENLRTEWPVYAKDL</sequence>
<keyword evidence="3" id="KW-1185">Reference proteome</keyword>
<organism evidence="2 3">
    <name type="scientific">Phlyctema vagabunda</name>
    <dbReference type="NCBI Taxonomy" id="108571"/>
    <lineage>
        <taxon>Eukaryota</taxon>
        <taxon>Fungi</taxon>
        <taxon>Dikarya</taxon>
        <taxon>Ascomycota</taxon>
        <taxon>Pezizomycotina</taxon>
        <taxon>Leotiomycetes</taxon>
        <taxon>Helotiales</taxon>
        <taxon>Dermateaceae</taxon>
        <taxon>Phlyctema</taxon>
    </lineage>
</organism>
<feature type="compositionally biased region" description="Low complexity" evidence="1">
    <location>
        <begin position="58"/>
        <end position="69"/>
    </location>
</feature>
<feature type="region of interest" description="Disordered" evidence="1">
    <location>
        <begin position="1"/>
        <end position="133"/>
    </location>
</feature>
<dbReference type="EMBL" id="JBFCZG010000007">
    <property type="protein sequence ID" value="KAL3420322.1"/>
    <property type="molecule type" value="Genomic_DNA"/>
</dbReference>
<accession>A0ABR4PAZ3</accession>
<evidence type="ECO:0000256" key="1">
    <source>
        <dbReference type="SAM" id="MobiDB-lite"/>
    </source>
</evidence>
<feature type="compositionally biased region" description="Basic and acidic residues" evidence="1">
    <location>
        <begin position="33"/>
        <end position="52"/>
    </location>
</feature>
<feature type="compositionally biased region" description="Acidic residues" evidence="1">
    <location>
        <begin position="230"/>
        <end position="245"/>
    </location>
</feature>
<evidence type="ECO:0000313" key="3">
    <source>
        <dbReference type="Proteomes" id="UP001629113"/>
    </source>
</evidence>
<feature type="region of interest" description="Disordered" evidence="1">
    <location>
        <begin position="202"/>
        <end position="245"/>
    </location>
</feature>
<protein>
    <submittedName>
        <fullName evidence="2">Uncharacterized protein</fullName>
    </submittedName>
</protein>
<name>A0ABR4PAZ3_9HELO</name>